<dbReference type="HOGENOM" id="CLU_1855215_0_0_1"/>
<dbReference type="GeneID" id="63686410"/>
<gene>
    <name evidence="2" type="ORF">DACRYDRAFT_18247</name>
</gene>
<dbReference type="AlphaFoldDB" id="M5FSL4"/>
<evidence type="ECO:0000256" key="1">
    <source>
        <dbReference type="SAM" id="SignalP"/>
    </source>
</evidence>
<keyword evidence="3" id="KW-1185">Reference proteome</keyword>
<sequence length="138" mass="14882">MRLLSCLIHLLLAVCSAGAVAVPRTSAACAFACPASDRTNHALANTVRKGGMMECYYGQNGICAYNLNAGKVKKSKSTNTNCRPNAIASCARKQRTKTKTAKKQQAQVAPILIQRAATPTMEVDDMEEDNVRRGHEDV</sequence>
<evidence type="ECO:0008006" key="4">
    <source>
        <dbReference type="Google" id="ProtNLM"/>
    </source>
</evidence>
<dbReference type="RefSeq" id="XP_040625077.1">
    <property type="nucleotide sequence ID" value="XM_040771348.1"/>
</dbReference>
<protein>
    <recommendedName>
        <fullName evidence="4">Secreted protein</fullName>
    </recommendedName>
</protein>
<evidence type="ECO:0000313" key="3">
    <source>
        <dbReference type="Proteomes" id="UP000030653"/>
    </source>
</evidence>
<dbReference type="EMBL" id="JH795874">
    <property type="protein sequence ID" value="EJT98179.1"/>
    <property type="molecule type" value="Genomic_DNA"/>
</dbReference>
<name>M5FSL4_DACPD</name>
<organism evidence="2 3">
    <name type="scientific">Dacryopinax primogenitus (strain DJM 731)</name>
    <name type="common">Brown rot fungus</name>
    <dbReference type="NCBI Taxonomy" id="1858805"/>
    <lineage>
        <taxon>Eukaryota</taxon>
        <taxon>Fungi</taxon>
        <taxon>Dikarya</taxon>
        <taxon>Basidiomycota</taxon>
        <taxon>Agaricomycotina</taxon>
        <taxon>Dacrymycetes</taxon>
        <taxon>Dacrymycetales</taxon>
        <taxon>Dacrymycetaceae</taxon>
        <taxon>Dacryopinax</taxon>
    </lineage>
</organism>
<feature type="chain" id="PRO_5004067267" description="Secreted protein" evidence="1">
    <location>
        <begin position="22"/>
        <end position="138"/>
    </location>
</feature>
<evidence type="ECO:0000313" key="2">
    <source>
        <dbReference type="EMBL" id="EJT98179.1"/>
    </source>
</evidence>
<dbReference type="Proteomes" id="UP000030653">
    <property type="component" value="Unassembled WGS sequence"/>
</dbReference>
<accession>M5FSL4</accession>
<keyword evidence="1" id="KW-0732">Signal</keyword>
<proteinExistence type="predicted"/>
<reference evidence="2 3" key="1">
    <citation type="journal article" date="2012" name="Science">
        <title>The Paleozoic origin of enzymatic lignin decomposition reconstructed from 31 fungal genomes.</title>
        <authorList>
            <person name="Floudas D."/>
            <person name="Binder M."/>
            <person name="Riley R."/>
            <person name="Barry K."/>
            <person name="Blanchette R.A."/>
            <person name="Henrissat B."/>
            <person name="Martinez A.T."/>
            <person name="Otillar R."/>
            <person name="Spatafora J.W."/>
            <person name="Yadav J.S."/>
            <person name="Aerts A."/>
            <person name="Benoit I."/>
            <person name="Boyd A."/>
            <person name="Carlson A."/>
            <person name="Copeland A."/>
            <person name="Coutinho P.M."/>
            <person name="de Vries R.P."/>
            <person name="Ferreira P."/>
            <person name="Findley K."/>
            <person name="Foster B."/>
            <person name="Gaskell J."/>
            <person name="Glotzer D."/>
            <person name="Gorecki P."/>
            <person name="Heitman J."/>
            <person name="Hesse C."/>
            <person name="Hori C."/>
            <person name="Igarashi K."/>
            <person name="Jurgens J.A."/>
            <person name="Kallen N."/>
            <person name="Kersten P."/>
            <person name="Kohler A."/>
            <person name="Kuees U."/>
            <person name="Kumar T.K.A."/>
            <person name="Kuo A."/>
            <person name="LaButti K."/>
            <person name="Larrondo L.F."/>
            <person name="Lindquist E."/>
            <person name="Ling A."/>
            <person name="Lombard V."/>
            <person name="Lucas S."/>
            <person name="Lundell T."/>
            <person name="Martin R."/>
            <person name="McLaughlin D.J."/>
            <person name="Morgenstern I."/>
            <person name="Morin E."/>
            <person name="Murat C."/>
            <person name="Nagy L.G."/>
            <person name="Nolan M."/>
            <person name="Ohm R.A."/>
            <person name="Patyshakuliyeva A."/>
            <person name="Rokas A."/>
            <person name="Ruiz-Duenas F.J."/>
            <person name="Sabat G."/>
            <person name="Salamov A."/>
            <person name="Samejima M."/>
            <person name="Schmutz J."/>
            <person name="Slot J.C."/>
            <person name="St John F."/>
            <person name="Stenlid J."/>
            <person name="Sun H."/>
            <person name="Sun S."/>
            <person name="Syed K."/>
            <person name="Tsang A."/>
            <person name="Wiebenga A."/>
            <person name="Young D."/>
            <person name="Pisabarro A."/>
            <person name="Eastwood D.C."/>
            <person name="Martin F."/>
            <person name="Cullen D."/>
            <person name="Grigoriev I.V."/>
            <person name="Hibbett D.S."/>
        </authorList>
    </citation>
    <scope>NUCLEOTIDE SEQUENCE [LARGE SCALE GENOMIC DNA]</scope>
    <source>
        <strain evidence="2 3">DJM-731 SS1</strain>
    </source>
</reference>
<feature type="signal peptide" evidence="1">
    <location>
        <begin position="1"/>
        <end position="21"/>
    </location>
</feature>